<keyword evidence="6 8" id="KW-1133">Transmembrane helix</keyword>
<organism evidence="9 10">
    <name type="scientific">Rhodopirellula maiorica SM1</name>
    <dbReference type="NCBI Taxonomy" id="1265738"/>
    <lineage>
        <taxon>Bacteria</taxon>
        <taxon>Pseudomonadati</taxon>
        <taxon>Planctomycetota</taxon>
        <taxon>Planctomycetia</taxon>
        <taxon>Pirellulales</taxon>
        <taxon>Pirellulaceae</taxon>
        <taxon>Novipirellula</taxon>
    </lineage>
</organism>
<evidence type="ECO:0000256" key="8">
    <source>
        <dbReference type="SAM" id="Phobius"/>
    </source>
</evidence>
<feature type="transmembrane region" description="Helical" evidence="8">
    <location>
        <begin position="539"/>
        <end position="558"/>
    </location>
</feature>
<keyword evidence="3" id="KW-0813">Transport</keyword>
<comment type="similarity">
    <text evidence="2">Belongs to the BCCT transporter (TC 2.A.15) family.</text>
</comment>
<accession>M5RKY3</accession>
<keyword evidence="4" id="KW-1003">Cell membrane</keyword>
<feature type="transmembrane region" description="Helical" evidence="8">
    <location>
        <begin position="585"/>
        <end position="604"/>
    </location>
</feature>
<protein>
    <submittedName>
        <fullName evidence="9">BCCT transporter</fullName>
    </submittedName>
</protein>
<dbReference type="GO" id="GO:0005886">
    <property type="term" value="C:plasma membrane"/>
    <property type="evidence" value="ECO:0007669"/>
    <property type="project" value="UniProtKB-SubCell"/>
</dbReference>
<dbReference type="InterPro" id="IPR000060">
    <property type="entry name" value="BCCT_transptr"/>
</dbReference>
<name>M5RKY3_9BACT</name>
<feature type="transmembrane region" description="Helical" evidence="8">
    <location>
        <begin position="251"/>
        <end position="271"/>
    </location>
</feature>
<feature type="transmembrane region" description="Helical" evidence="8">
    <location>
        <begin position="212"/>
        <end position="231"/>
    </location>
</feature>
<dbReference type="PANTHER" id="PTHR30047">
    <property type="entry name" value="HIGH-AFFINITY CHOLINE TRANSPORT PROTEIN-RELATED"/>
    <property type="match status" value="1"/>
</dbReference>
<evidence type="ECO:0000256" key="4">
    <source>
        <dbReference type="ARBA" id="ARBA00022475"/>
    </source>
</evidence>
<evidence type="ECO:0000256" key="5">
    <source>
        <dbReference type="ARBA" id="ARBA00022692"/>
    </source>
</evidence>
<dbReference type="PANTHER" id="PTHR30047:SF7">
    <property type="entry name" value="HIGH-AFFINITY CHOLINE TRANSPORT PROTEIN"/>
    <property type="match status" value="1"/>
</dbReference>
<dbReference type="Proteomes" id="UP000011991">
    <property type="component" value="Unassembled WGS sequence"/>
</dbReference>
<evidence type="ECO:0000256" key="7">
    <source>
        <dbReference type="ARBA" id="ARBA00023136"/>
    </source>
</evidence>
<feature type="transmembrane region" description="Helical" evidence="8">
    <location>
        <begin position="67"/>
        <end position="86"/>
    </location>
</feature>
<proteinExistence type="inferred from homology"/>
<evidence type="ECO:0000313" key="9">
    <source>
        <dbReference type="EMBL" id="EMI19988.1"/>
    </source>
</evidence>
<evidence type="ECO:0000256" key="3">
    <source>
        <dbReference type="ARBA" id="ARBA00022448"/>
    </source>
</evidence>
<feature type="transmembrane region" description="Helical" evidence="8">
    <location>
        <begin position="370"/>
        <end position="390"/>
    </location>
</feature>
<evidence type="ECO:0000256" key="2">
    <source>
        <dbReference type="ARBA" id="ARBA00005658"/>
    </source>
</evidence>
<evidence type="ECO:0000256" key="1">
    <source>
        <dbReference type="ARBA" id="ARBA00004651"/>
    </source>
</evidence>
<sequence length="644" mass="69502">MGTSLMTAQPIRSVRKSVFGVEIEAHPVVFPVSAFVVIAFVIATAAAPRRALIFFDYLQSKIAESFSWLYLASMTGFLLFAIYLCFSRFGNIRLGSDDERPEFSTVTWFAMLFSAGMGIGMLFFGVAEPMLHFVDPPNIRNGVVASAESLAAARGAMGITLFHWCLHPWALYSLVGVSLAYFSFRRGLPLSFRSVFYPILGKRIHGLLGDSIDILAVVATLFGLATSLGLGAKQINAGLSFVFGLPQSTTVQIILITCITTLAVGSLLSGLHVGVRRLSELNMLLAGSLLLFLFVAGPTVYLLGAVVDNAGAYAERLPHASFWTASYARSSKSQWLASWTVFYWGWWIAWSPFVGMFIARVSRGRTIREFITGVLLVPTAVAILWLTGFGNTAMHQEIYKALNADAPAATAFYDYSPQSYAVQQLDPQSGLPQSEDGEWLIGATAIGVASPQGVKMRQQASRLVTKSGNAVEYYRGVLVHAGTEIPYHPSVEERFDGRYKSEDTLLSLAGYLTEPVLTSSHRGRVDTTATAMFVMLGSYPFATITALAGIVCVILFFVTSSDSASLVADIIASGGSHNPTIGTRLFWGILEGVLASVLLLAGGLKALQTGSIAIGLPFCVLIIVMCVSLMKALRQETNTETPTA</sequence>
<dbReference type="PROSITE" id="PS01303">
    <property type="entry name" value="BCCT"/>
    <property type="match status" value="1"/>
</dbReference>
<feature type="transmembrane region" description="Helical" evidence="8">
    <location>
        <begin position="610"/>
        <end position="630"/>
    </location>
</feature>
<feature type="transmembrane region" description="Helical" evidence="8">
    <location>
        <begin position="336"/>
        <end position="358"/>
    </location>
</feature>
<dbReference type="InterPro" id="IPR018093">
    <property type="entry name" value="BCCT_CS"/>
</dbReference>
<feature type="transmembrane region" description="Helical" evidence="8">
    <location>
        <begin position="25"/>
        <end position="47"/>
    </location>
</feature>
<feature type="transmembrane region" description="Helical" evidence="8">
    <location>
        <begin position="166"/>
        <end position="184"/>
    </location>
</feature>
<evidence type="ECO:0000313" key="10">
    <source>
        <dbReference type="Proteomes" id="UP000011991"/>
    </source>
</evidence>
<dbReference type="NCBIfam" id="TIGR00842">
    <property type="entry name" value="bcct"/>
    <property type="match status" value="1"/>
</dbReference>
<comment type="caution">
    <text evidence="9">The sequence shown here is derived from an EMBL/GenBank/DDBJ whole genome shotgun (WGS) entry which is preliminary data.</text>
</comment>
<feature type="transmembrane region" description="Helical" evidence="8">
    <location>
        <begin position="106"/>
        <end position="127"/>
    </location>
</feature>
<dbReference type="GO" id="GO:0022857">
    <property type="term" value="F:transmembrane transporter activity"/>
    <property type="evidence" value="ECO:0007669"/>
    <property type="project" value="InterPro"/>
</dbReference>
<dbReference type="Pfam" id="PF02028">
    <property type="entry name" value="BCCT"/>
    <property type="match status" value="2"/>
</dbReference>
<keyword evidence="5 8" id="KW-0812">Transmembrane</keyword>
<comment type="subcellular location">
    <subcellularLocation>
        <location evidence="1">Cell membrane</location>
        <topology evidence="1">Multi-pass membrane protein</topology>
    </subcellularLocation>
</comment>
<evidence type="ECO:0000256" key="6">
    <source>
        <dbReference type="ARBA" id="ARBA00022989"/>
    </source>
</evidence>
<dbReference type="AlphaFoldDB" id="M5RKY3"/>
<keyword evidence="7 8" id="KW-0472">Membrane</keyword>
<reference evidence="9 10" key="1">
    <citation type="journal article" date="2013" name="Mar. Genomics">
        <title>Expression of sulfatases in Rhodopirellula baltica and the diversity of sulfatases in the genus Rhodopirellula.</title>
        <authorList>
            <person name="Wegner C.E."/>
            <person name="Richter-Heitmann T."/>
            <person name="Klindworth A."/>
            <person name="Klockow C."/>
            <person name="Richter M."/>
            <person name="Achstetter T."/>
            <person name="Glockner F.O."/>
            <person name="Harder J."/>
        </authorList>
    </citation>
    <scope>NUCLEOTIDE SEQUENCE [LARGE SCALE GENOMIC DNA]</scope>
    <source>
        <strain evidence="9 10">SM1</strain>
    </source>
</reference>
<feature type="transmembrane region" description="Helical" evidence="8">
    <location>
        <begin position="283"/>
        <end position="307"/>
    </location>
</feature>
<dbReference type="EMBL" id="ANOG01000446">
    <property type="protein sequence ID" value="EMI19988.1"/>
    <property type="molecule type" value="Genomic_DNA"/>
</dbReference>
<dbReference type="PATRIC" id="fig|1265738.3.peg.3091"/>
<keyword evidence="10" id="KW-1185">Reference proteome</keyword>
<gene>
    <name evidence="9" type="ORF">RMSM_03089</name>
</gene>